<dbReference type="GO" id="GO:0005886">
    <property type="term" value="C:plasma membrane"/>
    <property type="evidence" value="ECO:0007669"/>
    <property type="project" value="UniProtKB-SubCell"/>
</dbReference>
<dbReference type="PRINTS" id="PR01434">
    <property type="entry name" value="NADHDHGNASE5"/>
</dbReference>
<evidence type="ECO:0000259" key="8">
    <source>
        <dbReference type="Pfam" id="PF00361"/>
    </source>
</evidence>
<dbReference type="InterPro" id="IPR001516">
    <property type="entry name" value="Proton_antipo_N"/>
</dbReference>
<evidence type="ECO:0000256" key="3">
    <source>
        <dbReference type="ARBA" id="ARBA00022692"/>
    </source>
</evidence>
<dbReference type="GO" id="GO:0003954">
    <property type="term" value="F:NADH dehydrogenase activity"/>
    <property type="evidence" value="ECO:0007669"/>
    <property type="project" value="TreeGrafter"/>
</dbReference>
<organism evidence="10 11">
    <name type="scientific">Paenibacillus methanolicus</name>
    <dbReference type="NCBI Taxonomy" id="582686"/>
    <lineage>
        <taxon>Bacteria</taxon>
        <taxon>Bacillati</taxon>
        <taxon>Bacillota</taxon>
        <taxon>Bacilli</taxon>
        <taxon>Bacillales</taxon>
        <taxon>Paenibacillaceae</taxon>
        <taxon>Paenibacillus</taxon>
    </lineage>
</organism>
<feature type="transmembrane region" description="Helical" evidence="7">
    <location>
        <begin position="215"/>
        <end position="234"/>
    </location>
</feature>
<dbReference type="InterPro" id="IPR003945">
    <property type="entry name" value="NU5C-like"/>
</dbReference>
<feature type="transmembrane region" description="Helical" evidence="7">
    <location>
        <begin position="288"/>
        <end position="306"/>
    </location>
</feature>
<accession>A0A5S5C8F3</accession>
<evidence type="ECO:0000256" key="4">
    <source>
        <dbReference type="ARBA" id="ARBA00022989"/>
    </source>
</evidence>
<keyword evidence="4 7" id="KW-1133">Transmembrane helix</keyword>
<dbReference type="PANTHER" id="PTHR42829:SF2">
    <property type="entry name" value="NADH-UBIQUINONE OXIDOREDUCTASE CHAIN 5"/>
    <property type="match status" value="1"/>
</dbReference>
<evidence type="ECO:0000313" key="10">
    <source>
        <dbReference type="EMBL" id="TYP75681.1"/>
    </source>
</evidence>
<reference evidence="10 11" key="1">
    <citation type="submission" date="2019-07" db="EMBL/GenBank/DDBJ databases">
        <title>Genomic Encyclopedia of Type Strains, Phase III (KMG-III): the genomes of soil and plant-associated and newly described type strains.</title>
        <authorList>
            <person name="Whitman W."/>
        </authorList>
    </citation>
    <scope>NUCLEOTIDE SEQUENCE [LARGE SCALE GENOMIC DNA]</scope>
    <source>
        <strain evidence="10 11">BL24</strain>
    </source>
</reference>
<dbReference type="GO" id="GO:0015990">
    <property type="term" value="P:electron transport coupled proton transport"/>
    <property type="evidence" value="ECO:0007669"/>
    <property type="project" value="TreeGrafter"/>
</dbReference>
<dbReference type="Pfam" id="PF00662">
    <property type="entry name" value="Proton_antipo_N"/>
    <property type="match status" value="1"/>
</dbReference>
<feature type="transmembrane region" description="Helical" evidence="7">
    <location>
        <begin position="313"/>
        <end position="332"/>
    </location>
</feature>
<feature type="transmembrane region" description="Helical" evidence="7">
    <location>
        <begin position="255"/>
        <end position="276"/>
    </location>
</feature>
<evidence type="ECO:0000256" key="7">
    <source>
        <dbReference type="SAM" id="Phobius"/>
    </source>
</evidence>
<evidence type="ECO:0000256" key="6">
    <source>
        <dbReference type="RuleBase" id="RU000320"/>
    </source>
</evidence>
<name>A0A5S5C8F3_9BACL</name>
<dbReference type="InterPro" id="IPR001750">
    <property type="entry name" value="ND/Mrp_TM"/>
</dbReference>
<feature type="transmembrane region" description="Helical" evidence="7">
    <location>
        <begin position="33"/>
        <end position="53"/>
    </location>
</feature>
<feature type="transmembrane region" description="Helical" evidence="7">
    <location>
        <begin position="417"/>
        <end position="437"/>
    </location>
</feature>
<feature type="transmembrane region" description="Helical" evidence="7">
    <location>
        <begin position="142"/>
        <end position="161"/>
    </location>
</feature>
<dbReference type="InterPro" id="IPR018393">
    <property type="entry name" value="NADHpl_OxRdtase_5_subgr"/>
</dbReference>
<evidence type="ECO:0000313" key="11">
    <source>
        <dbReference type="Proteomes" id="UP000323257"/>
    </source>
</evidence>
<gene>
    <name evidence="10" type="ORF">BCM02_104362</name>
</gene>
<keyword evidence="11" id="KW-1185">Reference proteome</keyword>
<dbReference type="GO" id="GO:0008137">
    <property type="term" value="F:NADH dehydrogenase (ubiquinone) activity"/>
    <property type="evidence" value="ECO:0007669"/>
    <property type="project" value="InterPro"/>
</dbReference>
<feature type="transmembrane region" description="Helical" evidence="7">
    <location>
        <begin position="173"/>
        <end position="195"/>
    </location>
</feature>
<keyword evidence="5 7" id="KW-0472">Membrane</keyword>
<sequence length="624" mass="66774">MDTIFTQLGWLVPLFPLAAFLILTAMGRGNRTLAAWIGTLASLGSFALSVLIWTERLGSDALDYSDGFRWLSAGPLQLTLGFEITNLTSLMLLVVTAVSVLVNLYSAGYMKDDERATVFFGYVALFAFSMLGLVLADNLLGLYVFWELVGVCSFLLVGFWYTKPSARAAAKKAFIVTRIGDAGLLLGIILLYWQMPSHTLDFASIQNVFQGQGGAIEAGMTTLIALLIFVGAAGKSGQFPLHVWLPDAMEGPTPISALIHAATMVAAGVFLIARTFDIFEASQAAMDTVAYIGGFTAIFAATIAVAQQDMKRILAYSTVSQLGYMMMALGLGSLTGGIFHLVTHAFFKALLFLGAGSVIHAVHTQDIRQMGGIWRRMRVTSVTFGIGALALSGIPPFSGFWSKDAILHTAFQEKPLLFALGLAAAFLTAFYMSRLFFSVFTGKARGNLGHVKESPWTMTLPLAVLTVPAVLSGLIETPWNNTLGHWLSGGTETTHTGGGLVMVASAAVGVLGIYIGWLAYAKGTINRETITARVPGLVRLLGEGYYVDRLYNAVFVQGVRGIGRVFAIIDDHIVGGAVRLVGGAALLLGRGGTRLHNGQVQTYGLITLFGLLVLLVSIAGRGWW</sequence>
<proteinExistence type="inferred from homology"/>
<feature type="transmembrane region" description="Helical" evidence="7">
    <location>
        <begin position="84"/>
        <end position="105"/>
    </location>
</feature>
<comment type="subcellular location">
    <subcellularLocation>
        <location evidence="1">Cell membrane</location>
        <topology evidence="1">Multi-pass membrane protein</topology>
    </subcellularLocation>
    <subcellularLocation>
        <location evidence="6">Membrane</location>
        <topology evidence="6">Multi-pass membrane protein</topology>
    </subcellularLocation>
</comment>
<comment type="similarity">
    <text evidence="2">Belongs to the CPA3 antiporters (TC 2.A.63) subunit A family.</text>
</comment>
<dbReference type="Gene3D" id="1.20.5.2700">
    <property type="match status" value="1"/>
</dbReference>
<dbReference type="AlphaFoldDB" id="A0A5S5C8F3"/>
<feature type="transmembrane region" description="Helical" evidence="7">
    <location>
        <begin position="379"/>
        <end position="397"/>
    </location>
</feature>
<dbReference type="Proteomes" id="UP000323257">
    <property type="component" value="Unassembled WGS sequence"/>
</dbReference>
<dbReference type="PANTHER" id="PTHR42829">
    <property type="entry name" value="NADH-UBIQUINONE OXIDOREDUCTASE CHAIN 5"/>
    <property type="match status" value="1"/>
</dbReference>
<feature type="transmembrane region" description="Helical" evidence="7">
    <location>
        <begin position="458"/>
        <end position="479"/>
    </location>
</feature>
<comment type="caution">
    <text evidence="10">The sequence shown here is derived from an EMBL/GenBank/DDBJ whole genome shotgun (WGS) entry which is preliminary data.</text>
</comment>
<dbReference type="NCBIfam" id="TIGR01974">
    <property type="entry name" value="NDH_I_L"/>
    <property type="match status" value="1"/>
</dbReference>
<dbReference type="RefSeq" id="WP_148929596.1">
    <property type="nucleotide sequence ID" value="NZ_VNHS01000004.1"/>
</dbReference>
<keyword evidence="3 6" id="KW-0812">Transmembrane</keyword>
<feature type="transmembrane region" description="Helical" evidence="7">
    <location>
        <begin position="499"/>
        <end position="520"/>
    </location>
</feature>
<evidence type="ECO:0000256" key="1">
    <source>
        <dbReference type="ARBA" id="ARBA00004651"/>
    </source>
</evidence>
<evidence type="ECO:0000259" key="9">
    <source>
        <dbReference type="Pfam" id="PF00662"/>
    </source>
</evidence>
<protein>
    <submittedName>
        <fullName evidence="10">NADH-quinone oxidoreductase subunit L</fullName>
    </submittedName>
</protein>
<feature type="transmembrane region" description="Helical" evidence="7">
    <location>
        <begin position="338"/>
        <end position="359"/>
    </location>
</feature>
<feature type="transmembrane region" description="Helical" evidence="7">
    <location>
        <begin position="603"/>
        <end position="623"/>
    </location>
</feature>
<feature type="domain" description="NADH-Ubiquinone oxidoreductase (complex I) chain 5 N-terminal" evidence="9">
    <location>
        <begin position="70"/>
        <end position="120"/>
    </location>
</feature>
<feature type="transmembrane region" description="Helical" evidence="7">
    <location>
        <begin position="117"/>
        <end position="136"/>
    </location>
</feature>
<dbReference type="GO" id="GO:0042773">
    <property type="term" value="P:ATP synthesis coupled electron transport"/>
    <property type="evidence" value="ECO:0007669"/>
    <property type="project" value="InterPro"/>
</dbReference>
<feature type="domain" description="NADH:quinone oxidoreductase/Mrp antiporter transmembrane" evidence="8">
    <location>
        <begin position="136"/>
        <end position="427"/>
    </location>
</feature>
<evidence type="ECO:0000256" key="2">
    <source>
        <dbReference type="ARBA" id="ARBA00008483"/>
    </source>
</evidence>
<feature type="transmembrane region" description="Helical" evidence="7">
    <location>
        <begin position="6"/>
        <end position="26"/>
    </location>
</feature>
<dbReference type="Pfam" id="PF00361">
    <property type="entry name" value="Proton_antipo_M"/>
    <property type="match status" value="1"/>
</dbReference>
<evidence type="ECO:0000256" key="5">
    <source>
        <dbReference type="ARBA" id="ARBA00023136"/>
    </source>
</evidence>
<dbReference type="PRINTS" id="PR01435">
    <property type="entry name" value="NPOXDRDTASE5"/>
</dbReference>
<dbReference type="EMBL" id="VNHS01000004">
    <property type="protein sequence ID" value="TYP75681.1"/>
    <property type="molecule type" value="Genomic_DNA"/>
</dbReference>
<dbReference type="OrthoDB" id="9807568at2"/>
<dbReference type="NCBIfam" id="NF005141">
    <property type="entry name" value="PRK06590.1"/>
    <property type="match status" value="1"/>
</dbReference>